<feature type="compositionally biased region" description="Polar residues" evidence="1">
    <location>
        <begin position="11"/>
        <end position="23"/>
    </location>
</feature>
<feature type="region of interest" description="Disordered" evidence="1">
    <location>
        <begin position="454"/>
        <end position="500"/>
    </location>
</feature>
<feature type="region of interest" description="Disordered" evidence="1">
    <location>
        <begin position="1038"/>
        <end position="1494"/>
    </location>
</feature>
<feature type="region of interest" description="Disordered" evidence="1">
    <location>
        <begin position="940"/>
        <end position="1025"/>
    </location>
</feature>
<evidence type="ECO:0000313" key="4">
    <source>
        <dbReference type="Proteomes" id="UP001221413"/>
    </source>
</evidence>
<feature type="region of interest" description="Disordered" evidence="1">
    <location>
        <begin position="778"/>
        <end position="881"/>
    </location>
</feature>
<feature type="compositionally biased region" description="Basic and acidic residues" evidence="1">
    <location>
        <begin position="1160"/>
        <end position="1183"/>
    </location>
</feature>
<dbReference type="SUPFAM" id="SSF50978">
    <property type="entry name" value="WD40 repeat-like"/>
    <property type="match status" value="1"/>
</dbReference>
<feature type="region of interest" description="Disordered" evidence="1">
    <location>
        <begin position="1"/>
        <end position="30"/>
    </location>
</feature>
<dbReference type="Proteomes" id="UP001221413">
    <property type="component" value="Unassembled WGS sequence"/>
</dbReference>
<dbReference type="Gene3D" id="2.130.10.10">
    <property type="entry name" value="YVTN repeat-like/Quinoprotein amine dehydrogenase"/>
    <property type="match status" value="1"/>
</dbReference>
<evidence type="ECO:0000259" key="2">
    <source>
        <dbReference type="Pfam" id="PF23774"/>
    </source>
</evidence>
<feature type="compositionally biased region" description="Low complexity" evidence="1">
    <location>
        <begin position="980"/>
        <end position="990"/>
    </location>
</feature>
<dbReference type="PANTHER" id="PTHR46362:SF1">
    <property type="entry name" value="GEM-ASSOCIATED PROTEIN 5"/>
    <property type="match status" value="1"/>
</dbReference>
<feature type="compositionally biased region" description="Basic and acidic residues" evidence="1">
    <location>
        <begin position="839"/>
        <end position="848"/>
    </location>
</feature>
<sequence length="1665" mass="182203">MASISPPVSYPSKTKSRGSNNAANDIEPDVMDKDKPLMSLAPCTSTASLFIFSQGSSITCVRHDTLQLERRFEAHNADITLIAADTSSENGDGQVISLDASKEAVVWDSVSGEEISRFTAYEEIRVATFLRNGTIALGRHNTSQLPTASKKCGRPLTFRDVAAGDNMGNIILFDPVRSEAVSCRTFQIPICALAPSADSKFFAIGYQNGTVIIATLMPTFVIHHTLASGSASAFPVTVLAWHGSSSRQKSDMLATQTNDGDLKVWSIAKPIDGGEAARVVRVLKKPDAYPSRRNWMSWSRNGRILQYSDYDTSIWDVRTKKVTWEGVMNKANILALTVYGPKGLMFAIDRQQNVQQYNLYPPQLMANVQHLPANAPPSPPNSVSHDQSRPGSNRAMDNERPESQRSVGMERSDSKASKFSQDAGARAIAAIKRDETRTPLGQIAHELEMLEEMEKSHLKSTGLSRSDSMQSNGTGHHKTGSVASSIKSYNSGTGMSDTTSLASPRAFEDLATPRRFHPLSQEIGMSPITPKAPANALQPVPYAQRNVNGDPLPTPGLPPTNGEFYDEQLHLVPPAGELELFPNLKDKLFTIIYKTPMKNGGPKYDDEKRREMFSSVFGFEGDAESLIREEIAQHPARSLQSLILRLWLHDLDANALNVLMGSETLVPSDWLFIALSAMGGQKSWQQTVRVFIMRLIQKGDVHNAVMCFLMIGERDQAIEHYVSNKKYMEAVLLTALFYKEWRRLAVLVKKWGEHAAENGEGGLAMRCFAITENNPDSVQMPAGAPAGGHSRKSSFSGSSLKSPASPQKASNVLQKPERPTSPRAGSSVRSTAARLFGFGDKDKDKNKITPEANIMDMPWNRPMDEQRNAPNKPVPDGLPKGPDDLAVQKEMIISGPINTTPVDGRIGTPALQRVASPGFAPPGRINSPAISINGALPLRSISPKPPLPPVPVDRTASPRPTLAAPNLVPQRIESPGPERMASPSPAPSMAVSHFGPSRVASPSQEGGLGAPQRTGSALSQRKPPGLHIQLSSFHDVLASEPSPELTRNNSKAPSHQVNRSVSKLNEVEVPSDKDRMPPPPARKASVSHSKPAPKTNSTGSSRRYDDSPEEDYDARSQSTAPRGRNVKPANNGRSQRRYESEKDQSYAEDSYDDEDSAQEEAERNLEARRRSLERLEQEMENVRLQRARSISRHGDPDTRMAGRRVKSPEQNNRGPARVKPKQPVHSYANSTTTEEEYTEDEDKRYPPRKTYNGYDTSEVSEVSEAEDRYHPPVSRVATRTPANRAPSRTQNRTPRVASRNGHRPPPARVPSRNQTRTPRYREETEDDEENYPPRRVQSRTQNRTPKPRAYEHERAMSPPVRGASRNMNKTPRPAPAPTRYDDFTEDDEEEAPRPRRKTPAPRQPVHEDLTESEADDFRPPPRQASRNQHRQPQRYVTETESEYEPIPRSMSRNGPSRTKTPSNANKPPSRATTPANGNAHRRKASVSDGNPPLPAAVAANLAKATSPVPDYDRHDYDLPALAAAAGKQAPGSILDNDRKPSHPSILRAKLGTLPAIPQSPMGLPADLPTHPAFAGAMRATTGLARKPAVPKQIDDIKTQTISIYGNGNALASPGKQALRMHSGPGGGDDMITVGLEGVVMDDGGAPVEAAPVPKAGRATPLGQRV</sequence>
<name>A0AAD6NMP8_DREDA</name>
<accession>A0AAD6NMP8</accession>
<evidence type="ECO:0000313" key="3">
    <source>
        <dbReference type="EMBL" id="KAJ6264956.1"/>
    </source>
</evidence>
<dbReference type="SMART" id="SM00320">
    <property type="entry name" value="WD40"/>
    <property type="match status" value="3"/>
</dbReference>
<dbReference type="InterPro" id="IPR001680">
    <property type="entry name" value="WD40_rpt"/>
</dbReference>
<dbReference type="InterPro" id="IPR036322">
    <property type="entry name" value="WD40_repeat_dom_sf"/>
</dbReference>
<feature type="compositionally biased region" description="Polar residues" evidence="1">
    <location>
        <begin position="481"/>
        <end position="500"/>
    </location>
</feature>
<feature type="compositionally biased region" description="Basic and acidic residues" evidence="1">
    <location>
        <begin position="1404"/>
        <end position="1419"/>
    </location>
</feature>
<feature type="compositionally biased region" description="Polar residues" evidence="1">
    <location>
        <begin position="1045"/>
        <end position="1063"/>
    </location>
</feature>
<feature type="compositionally biased region" description="Polar residues" evidence="1">
    <location>
        <begin position="459"/>
        <end position="474"/>
    </location>
</feature>
<dbReference type="InterPro" id="IPR052640">
    <property type="entry name" value="Gemin-5"/>
</dbReference>
<feature type="compositionally biased region" description="Low complexity" evidence="1">
    <location>
        <begin position="793"/>
        <end position="805"/>
    </location>
</feature>
<protein>
    <recommendedName>
        <fullName evidence="2">Gem-associated protein 5 TPR domain-containing protein</fullName>
    </recommendedName>
</protein>
<dbReference type="PANTHER" id="PTHR46362">
    <property type="entry name" value="GEM-ASSOCIATED PROTEIN 5"/>
    <property type="match status" value="1"/>
</dbReference>
<dbReference type="InterPro" id="IPR015943">
    <property type="entry name" value="WD40/YVTN_repeat-like_dom_sf"/>
</dbReference>
<reference evidence="3" key="1">
    <citation type="submission" date="2023-01" db="EMBL/GenBank/DDBJ databases">
        <title>The chitinases involved in constricting ring structure development in the nematode-trapping fungus Drechslerella dactyloides.</title>
        <authorList>
            <person name="Wang R."/>
            <person name="Zhang L."/>
            <person name="Tang P."/>
            <person name="Li S."/>
            <person name="Liang L."/>
        </authorList>
    </citation>
    <scope>NUCLEOTIDE SEQUENCE</scope>
    <source>
        <strain evidence="3">YMF1.00031</strain>
    </source>
</reference>
<feature type="compositionally biased region" description="Acidic residues" evidence="1">
    <location>
        <begin position="1149"/>
        <end position="1159"/>
    </location>
</feature>
<proteinExistence type="predicted"/>
<comment type="caution">
    <text evidence="3">The sequence shown here is derived from an EMBL/GenBank/DDBJ whole genome shotgun (WGS) entry which is preliminary data.</text>
</comment>
<gene>
    <name evidence="3" type="ORF">Dda_1110</name>
</gene>
<keyword evidence="4" id="KW-1185">Reference proteome</keyword>
<dbReference type="EMBL" id="JAQGDS010000001">
    <property type="protein sequence ID" value="KAJ6264956.1"/>
    <property type="molecule type" value="Genomic_DNA"/>
</dbReference>
<dbReference type="GO" id="GO:0032797">
    <property type="term" value="C:SMN complex"/>
    <property type="evidence" value="ECO:0007669"/>
    <property type="project" value="TreeGrafter"/>
</dbReference>
<dbReference type="GO" id="GO:0003730">
    <property type="term" value="F:mRNA 3'-UTR binding"/>
    <property type="evidence" value="ECO:0007669"/>
    <property type="project" value="TreeGrafter"/>
</dbReference>
<feature type="region of interest" description="Disordered" evidence="1">
    <location>
        <begin position="1644"/>
        <end position="1665"/>
    </location>
</feature>
<dbReference type="GO" id="GO:0000387">
    <property type="term" value="P:spliceosomal snRNP assembly"/>
    <property type="evidence" value="ECO:0007669"/>
    <property type="project" value="TreeGrafter"/>
</dbReference>
<feature type="region of interest" description="Disordered" evidence="1">
    <location>
        <begin position="369"/>
        <end position="422"/>
    </location>
</feature>
<feature type="domain" description="Gem-associated protein 5 TPR" evidence="2">
    <location>
        <begin position="616"/>
        <end position="777"/>
    </location>
</feature>
<feature type="compositionally biased region" description="Polar residues" evidence="1">
    <location>
        <begin position="1450"/>
        <end position="1476"/>
    </location>
</feature>
<feature type="compositionally biased region" description="Basic and acidic residues" evidence="1">
    <location>
        <begin position="1136"/>
        <end position="1145"/>
    </location>
</feature>
<dbReference type="InterPro" id="IPR056421">
    <property type="entry name" value="TPR_GEMI5"/>
</dbReference>
<feature type="compositionally biased region" description="Basic and acidic residues" evidence="1">
    <location>
        <begin position="396"/>
        <end position="416"/>
    </location>
</feature>
<evidence type="ECO:0000256" key="1">
    <source>
        <dbReference type="SAM" id="MobiDB-lite"/>
    </source>
</evidence>
<organism evidence="3 4">
    <name type="scientific">Drechslerella dactyloides</name>
    <name type="common">Nematode-trapping fungus</name>
    <name type="synonym">Arthrobotrys dactyloides</name>
    <dbReference type="NCBI Taxonomy" id="74499"/>
    <lineage>
        <taxon>Eukaryota</taxon>
        <taxon>Fungi</taxon>
        <taxon>Dikarya</taxon>
        <taxon>Ascomycota</taxon>
        <taxon>Pezizomycotina</taxon>
        <taxon>Orbiliomycetes</taxon>
        <taxon>Orbiliales</taxon>
        <taxon>Orbiliaceae</taxon>
        <taxon>Drechslerella</taxon>
    </lineage>
</organism>
<dbReference type="Pfam" id="PF23774">
    <property type="entry name" value="TPR_GEMI5"/>
    <property type="match status" value="1"/>
</dbReference>
<dbReference type="GO" id="GO:0005634">
    <property type="term" value="C:nucleus"/>
    <property type="evidence" value="ECO:0007669"/>
    <property type="project" value="TreeGrafter"/>
</dbReference>